<gene>
    <name evidence="1" type="ORF">BTO18_01935</name>
</gene>
<proteinExistence type="predicted"/>
<dbReference type="EMBL" id="MSCN01000001">
    <property type="protein sequence ID" value="PQJ78023.1"/>
    <property type="molecule type" value="Genomic_DNA"/>
</dbReference>
<keyword evidence="2" id="KW-1185">Reference proteome</keyword>
<dbReference type="RefSeq" id="WP_105014605.1">
    <property type="nucleotide sequence ID" value="NZ_MSCN01000001.1"/>
</dbReference>
<dbReference type="Proteomes" id="UP000238882">
    <property type="component" value="Unassembled WGS sequence"/>
</dbReference>
<dbReference type="OrthoDB" id="1454284at2"/>
<dbReference type="AlphaFoldDB" id="A0A2S7WKB8"/>
<sequence>MRNNIRLTDKKNKKYTTLVEENLIKFLYSEKESILLTDTQKKIIKKFKKGVSSRRKRKIISDTFFNLSQEISGSMIVTMHKLYEEIGLLRYTIKKLRSKKWNIIAIGIRDARRFEIDKVKNLISNFINHPREEVRREAHLYFLELFGYEGMEFLDDLKVPLSEWDQIQLLGEIEKIENHLILDVSKWLVSDNDYVIIFILNIVKMFNRMETKEILLTLLHHKSKDVRLKAIETVTHFEVLEAKYILKSKFTNMSLKEKIASFLLLEKVASDEDNIFIINYTNHENFEIKHKALSILKRIDKNMYDALEKKSEDEDYNRIINFLDYSYGI</sequence>
<comment type="caution">
    <text evidence="1">The sequence shown here is derived from an EMBL/GenBank/DDBJ whole genome shotgun (WGS) entry which is preliminary data.</text>
</comment>
<dbReference type="InterPro" id="IPR016024">
    <property type="entry name" value="ARM-type_fold"/>
</dbReference>
<dbReference type="SUPFAM" id="SSF48371">
    <property type="entry name" value="ARM repeat"/>
    <property type="match status" value="1"/>
</dbReference>
<evidence type="ECO:0008006" key="3">
    <source>
        <dbReference type="Google" id="ProtNLM"/>
    </source>
</evidence>
<reference evidence="1 2" key="1">
    <citation type="submission" date="2016-12" db="EMBL/GenBank/DDBJ databases">
        <title>Trade-off between light-utilization and light-protection in marine flavobacteria.</title>
        <authorList>
            <person name="Kumagai Y."/>
            <person name="Yoshizawa S."/>
            <person name="Kogure K."/>
            <person name="Iwasaki W."/>
        </authorList>
    </citation>
    <scope>NUCLEOTIDE SEQUENCE [LARGE SCALE GENOMIC DNA]</scope>
    <source>
        <strain evidence="1 2">NBRC 108759</strain>
    </source>
</reference>
<accession>A0A2S7WKB8</accession>
<evidence type="ECO:0000313" key="2">
    <source>
        <dbReference type="Proteomes" id="UP000238882"/>
    </source>
</evidence>
<evidence type="ECO:0000313" key="1">
    <source>
        <dbReference type="EMBL" id="PQJ78023.1"/>
    </source>
</evidence>
<protein>
    <recommendedName>
        <fullName evidence="3">HEAT repeat domain-containing protein</fullName>
    </recommendedName>
</protein>
<name>A0A2S7WKB8_9FLAO</name>
<organism evidence="1 2">
    <name type="scientific">Polaribacter porphyrae</name>
    <dbReference type="NCBI Taxonomy" id="1137780"/>
    <lineage>
        <taxon>Bacteria</taxon>
        <taxon>Pseudomonadati</taxon>
        <taxon>Bacteroidota</taxon>
        <taxon>Flavobacteriia</taxon>
        <taxon>Flavobacteriales</taxon>
        <taxon>Flavobacteriaceae</taxon>
    </lineage>
</organism>